<dbReference type="SUPFAM" id="SSF46785">
    <property type="entry name" value="Winged helix' DNA-binding domain"/>
    <property type="match status" value="1"/>
</dbReference>
<dbReference type="InterPro" id="IPR000835">
    <property type="entry name" value="HTH_MarR-typ"/>
</dbReference>
<gene>
    <name evidence="1" type="ORF">FNL38_10871</name>
</gene>
<dbReference type="GO" id="GO:0003677">
    <property type="term" value="F:DNA binding"/>
    <property type="evidence" value="ECO:0007669"/>
    <property type="project" value="UniProtKB-KW"/>
</dbReference>
<dbReference type="GO" id="GO:0006950">
    <property type="term" value="P:response to stress"/>
    <property type="evidence" value="ECO:0007669"/>
    <property type="project" value="TreeGrafter"/>
</dbReference>
<keyword evidence="1" id="KW-0238">DNA-binding</keyword>
<dbReference type="InterPro" id="IPR039422">
    <property type="entry name" value="MarR/SlyA-like"/>
</dbReference>
<protein>
    <submittedName>
        <fullName evidence="1">DNA-binding MarR family transcriptional regulator</fullName>
    </submittedName>
</protein>
<dbReference type="GO" id="GO:0003700">
    <property type="term" value="F:DNA-binding transcription factor activity"/>
    <property type="evidence" value="ECO:0007669"/>
    <property type="project" value="InterPro"/>
</dbReference>
<dbReference type="PANTHER" id="PTHR33164">
    <property type="entry name" value="TRANSCRIPTIONAL REGULATOR, MARR FAMILY"/>
    <property type="match status" value="1"/>
</dbReference>
<dbReference type="AlphaFoldDB" id="A0A652YJ11"/>
<dbReference type="Pfam" id="PF12802">
    <property type="entry name" value="MarR_2"/>
    <property type="match status" value="1"/>
</dbReference>
<dbReference type="Gene3D" id="1.10.10.10">
    <property type="entry name" value="Winged helix-like DNA-binding domain superfamily/Winged helix DNA-binding domain"/>
    <property type="match status" value="1"/>
</dbReference>
<dbReference type="EMBL" id="VNIQ01000008">
    <property type="protein sequence ID" value="TYQ01217.1"/>
    <property type="molecule type" value="Genomic_DNA"/>
</dbReference>
<name>A0A652YJ11_NOCGL</name>
<evidence type="ECO:0000313" key="1">
    <source>
        <dbReference type="EMBL" id="TYQ01217.1"/>
    </source>
</evidence>
<comment type="caution">
    <text evidence="1">The sequence shown here is derived from an EMBL/GenBank/DDBJ whole genome shotgun (WGS) entry which is preliminary data.</text>
</comment>
<dbReference type="SMART" id="SM00347">
    <property type="entry name" value="HTH_MARR"/>
    <property type="match status" value="1"/>
</dbReference>
<reference evidence="1" key="1">
    <citation type="submission" date="2019-07" db="EMBL/GenBank/DDBJ databases">
        <title>Genomic Encyclopedia of Type Strains, Phase IV (KMG-IV): sequencing the most valuable type-strain genomes for metagenomic binning, comparative biology and taxonomic classification.</title>
        <authorList>
            <person name="Goeker M."/>
        </authorList>
    </citation>
    <scope>NUCLEOTIDE SEQUENCE</scope>
    <source>
        <strain evidence="1">DSM 44596</strain>
    </source>
</reference>
<dbReference type="PRINTS" id="PR00598">
    <property type="entry name" value="HTHMARR"/>
</dbReference>
<proteinExistence type="predicted"/>
<dbReference type="PROSITE" id="PS50995">
    <property type="entry name" value="HTH_MARR_2"/>
    <property type="match status" value="1"/>
</dbReference>
<dbReference type="PANTHER" id="PTHR33164:SF103">
    <property type="entry name" value="REGULATORY PROTEIN MARR"/>
    <property type="match status" value="1"/>
</dbReference>
<dbReference type="InterPro" id="IPR036390">
    <property type="entry name" value="WH_DNA-bd_sf"/>
</dbReference>
<dbReference type="InterPro" id="IPR036388">
    <property type="entry name" value="WH-like_DNA-bd_sf"/>
</dbReference>
<sequence>MHSRERELTDVVLSVARTIRRRQVAALEPFGLSPSQSRALRVLTRVGEPVRLGFLAEKLRIVPRSATDVVDSLEAAGWVKRTPDPHDRRAVLLELTDAGAALAAEVAQAQRRESADIFDDLDKSERAVLTELLERVDAGHDHGRPRDCPKTRA</sequence>
<accession>A0A652YJ11</accession>
<organism evidence="1">
    <name type="scientific">Nocardia globerula</name>
    <dbReference type="NCBI Taxonomy" id="1818"/>
    <lineage>
        <taxon>Bacteria</taxon>
        <taxon>Bacillati</taxon>
        <taxon>Actinomycetota</taxon>
        <taxon>Actinomycetes</taxon>
        <taxon>Mycobacteriales</taxon>
        <taxon>Nocardiaceae</taxon>
        <taxon>Nocardia</taxon>
    </lineage>
</organism>